<organism evidence="1 2">
    <name type="scientific">Verminephrobacter aporrectodeae subsp. tuberculatae</name>
    <dbReference type="NCBI Taxonomy" id="1110392"/>
    <lineage>
        <taxon>Bacteria</taxon>
        <taxon>Pseudomonadati</taxon>
        <taxon>Pseudomonadota</taxon>
        <taxon>Betaproteobacteria</taxon>
        <taxon>Burkholderiales</taxon>
        <taxon>Comamonadaceae</taxon>
        <taxon>Verminephrobacter</taxon>
    </lineage>
</organism>
<sequence>MNYALIKKESQTLGRVLNIIVADPEFIESIAPDWDHIEAIDIQHELGLGVGIDWGYDLVNGGFIDPTPATDTATQRPRIVVATITADAAHAGQLVLEGLHDATCPAGTTLRVVAKLQLDDQVLPMDGVFRVPFRARDGRERVLLGSMVQGVINFNVLLPDSGVWMVTEAAINEALPPEQQMQFAGLTIYTVDT</sequence>
<evidence type="ECO:0000313" key="1">
    <source>
        <dbReference type="EMBL" id="MCW5320553.1"/>
    </source>
</evidence>
<name>A0ABT3KQG3_9BURK</name>
<dbReference type="Proteomes" id="UP001208935">
    <property type="component" value="Unassembled WGS sequence"/>
</dbReference>
<accession>A0ABT3KQG3</accession>
<evidence type="ECO:0000313" key="2">
    <source>
        <dbReference type="Proteomes" id="UP001208935"/>
    </source>
</evidence>
<gene>
    <name evidence="1" type="ORF">D5039_04955</name>
</gene>
<comment type="caution">
    <text evidence="1">The sequence shown here is derived from an EMBL/GenBank/DDBJ whole genome shotgun (WGS) entry which is preliminary data.</text>
</comment>
<protein>
    <submittedName>
        <fullName evidence="1">Uncharacterized protein</fullName>
    </submittedName>
</protein>
<dbReference type="EMBL" id="QZCW01000001">
    <property type="protein sequence ID" value="MCW5320553.1"/>
    <property type="molecule type" value="Genomic_DNA"/>
</dbReference>
<proteinExistence type="predicted"/>
<reference evidence="2" key="1">
    <citation type="submission" date="2023-07" db="EMBL/GenBank/DDBJ databases">
        <title>Verminephrobacter genomes.</title>
        <authorList>
            <person name="Lund M.B."/>
        </authorList>
    </citation>
    <scope>NUCLEOTIDE SEQUENCE [LARGE SCALE GENOMIC DNA]</scope>
    <source>
        <strain evidence="2">AtM5-05</strain>
    </source>
</reference>
<dbReference type="RefSeq" id="WP_265281266.1">
    <property type="nucleotide sequence ID" value="NZ_QZCW01000001.1"/>
</dbReference>
<keyword evidence="2" id="KW-1185">Reference proteome</keyword>